<dbReference type="AlphaFoldDB" id="A0A0N4Y5H1"/>
<dbReference type="Proteomes" id="UP000271162">
    <property type="component" value="Unassembled WGS sequence"/>
</dbReference>
<dbReference type="GO" id="GO:0000779">
    <property type="term" value="C:condensed chromosome, centromeric region"/>
    <property type="evidence" value="ECO:0007669"/>
    <property type="project" value="TreeGrafter"/>
</dbReference>
<organism evidence="5">
    <name type="scientific">Nippostrongylus brasiliensis</name>
    <name type="common">Rat hookworm</name>
    <dbReference type="NCBI Taxonomy" id="27835"/>
    <lineage>
        <taxon>Eukaryota</taxon>
        <taxon>Metazoa</taxon>
        <taxon>Ecdysozoa</taxon>
        <taxon>Nematoda</taxon>
        <taxon>Chromadorea</taxon>
        <taxon>Rhabditida</taxon>
        <taxon>Rhabditina</taxon>
        <taxon>Rhabditomorpha</taxon>
        <taxon>Strongyloidea</taxon>
        <taxon>Heligmosomidae</taxon>
        <taxon>Nippostrongylus</taxon>
    </lineage>
</organism>
<dbReference type="OMA" id="MITLEMI"/>
<dbReference type="GO" id="GO:0007076">
    <property type="term" value="P:mitotic chromosome condensation"/>
    <property type="evidence" value="ECO:0007669"/>
    <property type="project" value="InterPro"/>
</dbReference>
<dbReference type="InterPro" id="IPR011989">
    <property type="entry name" value="ARM-like"/>
</dbReference>
<dbReference type="InterPro" id="IPR026971">
    <property type="entry name" value="CND1/NCAPD3"/>
</dbReference>
<dbReference type="GO" id="GO:0042393">
    <property type="term" value="F:histone binding"/>
    <property type="evidence" value="ECO:0007669"/>
    <property type="project" value="TreeGrafter"/>
</dbReference>
<reference evidence="5" key="1">
    <citation type="submission" date="2017-02" db="UniProtKB">
        <authorList>
            <consortium name="WormBaseParasite"/>
        </authorList>
    </citation>
    <scope>IDENTIFICATION</scope>
</reference>
<evidence type="ECO:0000313" key="4">
    <source>
        <dbReference type="Proteomes" id="UP000271162"/>
    </source>
</evidence>
<feature type="compositionally biased region" description="Basic and acidic residues" evidence="2">
    <location>
        <begin position="412"/>
        <end position="430"/>
    </location>
</feature>
<dbReference type="PANTHER" id="PTHR14222">
    <property type="entry name" value="CONDENSIN"/>
    <property type="match status" value="1"/>
</dbReference>
<proteinExistence type="predicted"/>
<evidence type="ECO:0000313" key="5">
    <source>
        <dbReference type="WBParaSite" id="NBR_0001124501-mRNA-1"/>
    </source>
</evidence>
<keyword evidence="4" id="KW-1185">Reference proteome</keyword>
<dbReference type="GO" id="GO:0010032">
    <property type="term" value="P:meiotic chromosome condensation"/>
    <property type="evidence" value="ECO:0007669"/>
    <property type="project" value="TreeGrafter"/>
</dbReference>
<dbReference type="WBParaSite" id="NBR_0001124501-mRNA-1">
    <property type="protein sequence ID" value="NBR_0001124501-mRNA-1"/>
    <property type="gene ID" value="NBR_0001124501"/>
</dbReference>
<evidence type="ECO:0000256" key="1">
    <source>
        <dbReference type="ARBA" id="ARBA00023067"/>
    </source>
</evidence>
<protein>
    <submittedName>
        <fullName evidence="5">Condensin-2 complex subunit D3 (inferred by orthology to a human protein)</fullName>
    </submittedName>
</protein>
<dbReference type="GO" id="GO:0000796">
    <property type="term" value="C:condensin complex"/>
    <property type="evidence" value="ECO:0007669"/>
    <property type="project" value="TreeGrafter"/>
</dbReference>
<keyword evidence="1" id="KW-0226">DNA condensation</keyword>
<feature type="region of interest" description="Disordered" evidence="2">
    <location>
        <begin position="390"/>
        <end position="446"/>
    </location>
</feature>
<sequence length="818" mass="92297">MAQLSNFVNFIQTEFSSVRDITREWVMASTENNYSDFAAISSVFTPSFYEALEAKQLLRRLQTCLSKFATENNDPEVFDELSKADVSARQISVLLWYSIEWALAEDSTFEQVEQGGFAACAYLHLCCISGATAYKVFNPYLFQKCLDVFRRFYRYLAVDPSAPKSASKKATKSKSGVVKKGKKRQCPDTEPDQNDGSRAAEVDLDEAKMLLEEACAALFEILGKVSLADYAGVPLLVTLLVRDIARIDVSPGTKVDMIENVEDFKSLPRLSDRSFALMHRLMEDRHTKGGFLVISRIVYPRLSYWTFECDVISSSMAIPAVFNTWKSLMVDFIKVRVKVASDAELLNYFNVLENLYQRCTDRLEYRTRLATSLVNVLQLLPRIYQFVGDGGSSPPPTQSDIDMDEDGASDISSDRSKSPESRSGKNVDGDKSDDDQEADNESNGERTPPLEILYKCFIRCTLDKASTVRVRALHHLVPLIENGHLKLLHHYARQMFEEDPRIFVGGVSEDGEERPETNLIEYGECFYDKSEIVIDDLILYVILAGCGDDVAGVRKNALTALQCYFPHITSLSDAQDAIEWLVDRCLDQSPTVRKQAAEVFDYLLTNSTSYRNILEKEWLAVVLLMINDREQSVQQLISQIIVGRIIRPLMNDDVDEATWRMLHAIELEDNNRRLLLRALLMQYQEGTLKTNVIDHLNRKLVSHPDQADAIWMLLADMSSIMTVKSNRALDAWYSIPEGDPSNRVRYVAKVLAKSSKMLDSVTKSDLCADLDRKLTGFKIDVSNISAAYYCLAILMDAVGEEATGVSEYGISMQNYTTP</sequence>
<name>A0A0N4Y5H1_NIPBR</name>
<dbReference type="PANTHER" id="PTHR14222:SF1">
    <property type="entry name" value="CONDENSIN-2 COMPLEX SUBUNIT D3"/>
    <property type="match status" value="1"/>
</dbReference>
<dbReference type="Gene3D" id="1.25.10.10">
    <property type="entry name" value="Leucine-rich Repeat Variant"/>
    <property type="match status" value="1"/>
</dbReference>
<feature type="compositionally biased region" description="Basic residues" evidence="2">
    <location>
        <begin position="166"/>
        <end position="184"/>
    </location>
</feature>
<evidence type="ECO:0000256" key="2">
    <source>
        <dbReference type="SAM" id="MobiDB-lite"/>
    </source>
</evidence>
<feature type="region of interest" description="Disordered" evidence="2">
    <location>
        <begin position="164"/>
        <end position="199"/>
    </location>
</feature>
<feature type="compositionally biased region" description="Acidic residues" evidence="2">
    <location>
        <begin position="431"/>
        <end position="442"/>
    </location>
</feature>
<dbReference type="EMBL" id="UYSL01020488">
    <property type="protein sequence ID" value="VDL74835.1"/>
    <property type="molecule type" value="Genomic_DNA"/>
</dbReference>
<gene>
    <name evidence="3" type="ORF">NBR_LOCUS11246</name>
</gene>
<dbReference type="STRING" id="27835.A0A0N4Y5H1"/>
<dbReference type="SUPFAM" id="SSF48371">
    <property type="entry name" value="ARM repeat"/>
    <property type="match status" value="1"/>
</dbReference>
<dbReference type="InterPro" id="IPR016024">
    <property type="entry name" value="ARM-type_fold"/>
</dbReference>
<reference evidence="3 4" key="2">
    <citation type="submission" date="2018-11" db="EMBL/GenBank/DDBJ databases">
        <authorList>
            <consortium name="Pathogen Informatics"/>
        </authorList>
    </citation>
    <scope>NUCLEOTIDE SEQUENCE [LARGE SCALE GENOMIC DNA]</scope>
</reference>
<evidence type="ECO:0000313" key="3">
    <source>
        <dbReference type="EMBL" id="VDL74835.1"/>
    </source>
</evidence>
<accession>A0A0N4Y5H1</accession>